<dbReference type="GO" id="GO:0030151">
    <property type="term" value="F:molybdenum ion binding"/>
    <property type="evidence" value="ECO:0007669"/>
    <property type="project" value="InterPro"/>
</dbReference>
<dbReference type="AlphaFoldDB" id="Q021E0"/>
<dbReference type="PROSITE" id="PS51340">
    <property type="entry name" value="MOSC"/>
    <property type="match status" value="1"/>
</dbReference>
<dbReference type="CDD" id="cd00207">
    <property type="entry name" value="fer2"/>
    <property type="match status" value="1"/>
</dbReference>
<name>Q021E0_SOLUE</name>
<dbReference type="Gene3D" id="2.40.30.10">
    <property type="entry name" value="Translation factors"/>
    <property type="match status" value="1"/>
</dbReference>
<accession>Q021E0</accession>
<evidence type="ECO:0000259" key="3">
    <source>
        <dbReference type="PROSITE" id="PS51384"/>
    </source>
</evidence>
<dbReference type="CDD" id="cd06184">
    <property type="entry name" value="flavohem_like_fad_nad_binding"/>
    <property type="match status" value="1"/>
</dbReference>
<dbReference type="GO" id="GO:0016491">
    <property type="term" value="F:oxidoreductase activity"/>
    <property type="evidence" value="ECO:0007669"/>
    <property type="project" value="InterPro"/>
</dbReference>
<dbReference type="InterPro" id="IPR039261">
    <property type="entry name" value="FNR_nucleotide-bd"/>
</dbReference>
<dbReference type="SUPFAM" id="SSF63380">
    <property type="entry name" value="Riboflavin synthase domain-like"/>
    <property type="match status" value="1"/>
</dbReference>
<dbReference type="FunCoup" id="Q021E0">
    <property type="interactions" value="277"/>
</dbReference>
<dbReference type="InterPro" id="IPR001433">
    <property type="entry name" value="OxRdtase_FAD/NAD-bd"/>
</dbReference>
<proteinExistence type="predicted"/>
<dbReference type="InParanoid" id="Q021E0"/>
<dbReference type="Gene3D" id="2.40.33.20">
    <property type="entry name" value="PK beta-barrel domain-like"/>
    <property type="match status" value="1"/>
</dbReference>
<dbReference type="InterPro" id="IPR011037">
    <property type="entry name" value="Pyrv_Knase-like_insert_dom_sf"/>
</dbReference>
<dbReference type="Pfam" id="PF00111">
    <property type="entry name" value="Fer2"/>
    <property type="match status" value="1"/>
</dbReference>
<protein>
    <submittedName>
        <fullName evidence="4">MOSC domain containing protein</fullName>
    </submittedName>
</protein>
<dbReference type="eggNOG" id="COG2258">
    <property type="taxonomic scope" value="Bacteria"/>
</dbReference>
<dbReference type="SUPFAM" id="SSF50800">
    <property type="entry name" value="PK beta-barrel domain-like"/>
    <property type="match status" value="1"/>
</dbReference>
<dbReference type="EMBL" id="CP000473">
    <property type="protein sequence ID" value="ABJ84449.1"/>
    <property type="molecule type" value="Genomic_DNA"/>
</dbReference>
<feature type="domain" description="FAD-binding FR-type" evidence="3">
    <location>
        <begin position="234"/>
        <end position="339"/>
    </location>
</feature>
<dbReference type="PROSITE" id="PS51085">
    <property type="entry name" value="2FE2S_FER_2"/>
    <property type="match status" value="1"/>
</dbReference>
<dbReference type="InterPro" id="IPR005302">
    <property type="entry name" value="MoCF_Sase_C"/>
</dbReference>
<dbReference type="InterPro" id="IPR017927">
    <property type="entry name" value="FAD-bd_FR_type"/>
</dbReference>
<evidence type="ECO:0000259" key="1">
    <source>
        <dbReference type="PROSITE" id="PS51085"/>
    </source>
</evidence>
<dbReference type="PROSITE" id="PS51384">
    <property type="entry name" value="FAD_FR"/>
    <property type="match status" value="1"/>
</dbReference>
<dbReference type="PRINTS" id="PR00409">
    <property type="entry name" value="PHDIOXRDTASE"/>
</dbReference>
<evidence type="ECO:0000313" key="4">
    <source>
        <dbReference type="EMBL" id="ABJ84449.1"/>
    </source>
</evidence>
<dbReference type="InterPro" id="IPR052353">
    <property type="entry name" value="Benzoxazolinone_Detox_Enz"/>
</dbReference>
<dbReference type="Gene3D" id="3.10.20.30">
    <property type="match status" value="1"/>
</dbReference>
<dbReference type="Gene3D" id="3.40.50.80">
    <property type="entry name" value="Nucleotide-binding domain of ferredoxin-NADP reductase (FNR) module"/>
    <property type="match status" value="1"/>
</dbReference>
<dbReference type="InterPro" id="IPR036010">
    <property type="entry name" value="2Fe-2S_ferredoxin-like_sf"/>
</dbReference>
<dbReference type="GO" id="GO:0051536">
    <property type="term" value="F:iron-sulfur cluster binding"/>
    <property type="evidence" value="ECO:0007669"/>
    <property type="project" value="InterPro"/>
</dbReference>
<dbReference type="InterPro" id="IPR017938">
    <property type="entry name" value="Riboflavin_synthase-like_b-brl"/>
</dbReference>
<gene>
    <name evidence="4" type="ordered locus">Acid_3476</name>
</gene>
<dbReference type="Pfam" id="PF00175">
    <property type="entry name" value="NAD_binding_1"/>
    <property type="match status" value="1"/>
</dbReference>
<dbReference type="eggNOG" id="COG1018">
    <property type="taxonomic scope" value="Bacteria"/>
</dbReference>
<evidence type="ECO:0000259" key="2">
    <source>
        <dbReference type="PROSITE" id="PS51340"/>
    </source>
</evidence>
<dbReference type="OrthoDB" id="9786134at2"/>
<dbReference type="STRING" id="234267.Acid_3476"/>
<dbReference type="InterPro" id="IPR012675">
    <property type="entry name" value="Beta-grasp_dom_sf"/>
</dbReference>
<dbReference type="Pfam" id="PF03473">
    <property type="entry name" value="MOSC"/>
    <property type="match status" value="1"/>
</dbReference>
<feature type="domain" description="MOSC" evidence="2">
    <location>
        <begin position="29"/>
        <end position="164"/>
    </location>
</feature>
<dbReference type="PANTHER" id="PTHR30212:SF2">
    <property type="entry name" value="PROTEIN YIIM"/>
    <property type="match status" value="1"/>
</dbReference>
<dbReference type="HOGENOM" id="CLU_033218_0_0_0"/>
<dbReference type="InterPro" id="IPR005163">
    <property type="entry name" value="Tri_helical_YiiM-like"/>
</dbReference>
<dbReference type="InterPro" id="IPR001041">
    <property type="entry name" value="2Fe-2S_ferredoxin-type"/>
</dbReference>
<organism evidence="4">
    <name type="scientific">Solibacter usitatus (strain Ellin6076)</name>
    <dbReference type="NCBI Taxonomy" id="234267"/>
    <lineage>
        <taxon>Bacteria</taxon>
        <taxon>Pseudomonadati</taxon>
        <taxon>Acidobacteriota</taxon>
        <taxon>Terriglobia</taxon>
        <taxon>Bryobacterales</taxon>
        <taxon>Solibacteraceae</taxon>
        <taxon>Candidatus Solibacter</taxon>
    </lineage>
</organism>
<dbReference type="PANTHER" id="PTHR30212">
    <property type="entry name" value="PROTEIN YIIM"/>
    <property type="match status" value="1"/>
</dbReference>
<dbReference type="SUPFAM" id="SSF52343">
    <property type="entry name" value="Ferredoxin reductase-like, C-terminal NADP-linked domain"/>
    <property type="match status" value="1"/>
</dbReference>
<feature type="domain" description="2Fe-2S ferredoxin-type" evidence="1">
    <location>
        <begin position="502"/>
        <end position="584"/>
    </location>
</feature>
<dbReference type="GO" id="GO:0030170">
    <property type="term" value="F:pyridoxal phosphate binding"/>
    <property type="evidence" value="ECO:0007669"/>
    <property type="project" value="InterPro"/>
</dbReference>
<dbReference type="SUPFAM" id="SSF54292">
    <property type="entry name" value="2Fe-2S ferredoxin-like"/>
    <property type="match status" value="1"/>
</dbReference>
<dbReference type="KEGG" id="sus:Acid_3476"/>
<reference evidence="4" key="1">
    <citation type="submission" date="2006-10" db="EMBL/GenBank/DDBJ databases">
        <title>Complete sequence of Solibacter usitatus Ellin6076.</title>
        <authorList>
            <consortium name="US DOE Joint Genome Institute"/>
            <person name="Copeland A."/>
            <person name="Lucas S."/>
            <person name="Lapidus A."/>
            <person name="Barry K."/>
            <person name="Detter J.C."/>
            <person name="Glavina del Rio T."/>
            <person name="Hammon N."/>
            <person name="Israni S."/>
            <person name="Dalin E."/>
            <person name="Tice H."/>
            <person name="Pitluck S."/>
            <person name="Thompson L.S."/>
            <person name="Brettin T."/>
            <person name="Bruce D."/>
            <person name="Han C."/>
            <person name="Tapia R."/>
            <person name="Gilna P."/>
            <person name="Schmutz J."/>
            <person name="Larimer F."/>
            <person name="Land M."/>
            <person name="Hauser L."/>
            <person name="Kyrpides N."/>
            <person name="Mikhailova N."/>
            <person name="Janssen P.H."/>
            <person name="Kuske C.R."/>
            <person name="Richardson P."/>
        </authorList>
    </citation>
    <scope>NUCLEOTIDE SEQUENCE</scope>
    <source>
        <strain evidence="4">Ellin6076</strain>
    </source>
</reference>
<sequence>MGRLLSVNVGLPRDITWRGETVHTGIWKHPVSGRQMVRRLNIAGDGQGDLAGHGGEHRAVLVYQSASYRYWESQLNRKNLTYGQFGENFTVDGLPDDEVFIGDRYRIGGALFEVTQPRVTCYRVGIRMEEPQMAALLVSHHRPGFYLRVLEEGDVGGGDEITKVAEGPERITVAAIDALLYLPGHPREQLESALRIPALPPGWKGSLQALLNRGNAESGNPGLTGLAGAPPAWSGFRSLRVSKVQQECASVFSLCFEPVDGPALPAALPGQFLVFRLHTKPGLPPILRNYSLSSAPGSSTYRVSVKQEVNGAGSSFLLNHVNAGDVLEVSAPRGDFTLLGGDGPVVLVSAGIGATPVLAMLHALASTRSPREVWWLYGARDRKEHPFAKESRELLQSLARAQSHIVYSRPQPDDRLGLDYDSPGHLDIPLLDRLGVPQNADFYLCGPPSFLGSFTADLAKRGVDSARIHTEIFGPRESITPGIAPAPRPPAHLPAGAPGTGPQVAFARSGITVPWNPTFRSLLELAEACDVPARWSCRTGVCHTCECALIGGTVEYQTLPLEPPAEGNLLVCCSQPQGDVEIDL</sequence>
<dbReference type="Pfam" id="PF03475">
    <property type="entry name" value="YiiM_3-alpha"/>
    <property type="match status" value="1"/>
</dbReference>